<dbReference type="RefSeq" id="WP_345401656.1">
    <property type="nucleotide sequence ID" value="NZ_BAABLA010000106.1"/>
</dbReference>
<evidence type="ECO:0000313" key="1">
    <source>
        <dbReference type="EMBL" id="MFC6870895.1"/>
    </source>
</evidence>
<gene>
    <name evidence="1" type="ORF">ACFQGD_27585</name>
</gene>
<accession>A0ABW2C6B2</accession>
<organism evidence="1 2">
    <name type="scientific">Haloechinothrix salitolerans</name>
    <dbReference type="NCBI Taxonomy" id="926830"/>
    <lineage>
        <taxon>Bacteria</taxon>
        <taxon>Bacillati</taxon>
        <taxon>Actinomycetota</taxon>
        <taxon>Actinomycetes</taxon>
        <taxon>Pseudonocardiales</taxon>
        <taxon>Pseudonocardiaceae</taxon>
        <taxon>Haloechinothrix</taxon>
    </lineage>
</organism>
<evidence type="ECO:0000313" key="2">
    <source>
        <dbReference type="Proteomes" id="UP001596337"/>
    </source>
</evidence>
<keyword evidence="2" id="KW-1185">Reference proteome</keyword>
<comment type="caution">
    <text evidence="1">The sequence shown here is derived from an EMBL/GenBank/DDBJ whole genome shotgun (WGS) entry which is preliminary data.</text>
</comment>
<proteinExistence type="predicted"/>
<dbReference type="Proteomes" id="UP001596337">
    <property type="component" value="Unassembled WGS sequence"/>
</dbReference>
<name>A0ABW2C6B2_9PSEU</name>
<sequence>MTTSPHPVLTWQRTGTPAQTILAGDGYQVWVDSGPPAVVPGASTGDLYRDSTNGLD</sequence>
<reference evidence="2" key="1">
    <citation type="journal article" date="2019" name="Int. J. Syst. Evol. Microbiol.">
        <title>The Global Catalogue of Microorganisms (GCM) 10K type strain sequencing project: providing services to taxonomists for standard genome sequencing and annotation.</title>
        <authorList>
            <consortium name="The Broad Institute Genomics Platform"/>
            <consortium name="The Broad Institute Genome Sequencing Center for Infectious Disease"/>
            <person name="Wu L."/>
            <person name="Ma J."/>
        </authorList>
    </citation>
    <scope>NUCLEOTIDE SEQUENCE [LARGE SCALE GENOMIC DNA]</scope>
    <source>
        <strain evidence="2">KCTC 32255</strain>
    </source>
</reference>
<dbReference type="EMBL" id="JBHSXX010000001">
    <property type="protein sequence ID" value="MFC6870895.1"/>
    <property type="molecule type" value="Genomic_DNA"/>
</dbReference>
<protein>
    <submittedName>
        <fullName evidence="1">Uncharacterized protein</fullName>
    </submittedName>
</protein>